<dbReference type="OrthoDB" id="3557242at2"/>
<accession>H5XLL3</accession>
<gene>
    <name evidence="1" type="ORF">SaccyDRAFT_0972</name>
</gene>
<dbReference type="Proteomes" id="UP000002791">
    <property type="component" value="Chromosome"/>
</dbReference>
<evidence type="ECO:0000313" key="1">
    <source>
        <dbReference type="EMBL" id="EHR59885.1"/>
    </source>
</evidence>
<name>H5XLL3_9PSEU</name>
<sequence length="139" mass="14474">MGDTVVTVLNSPAVSELDDAARAVERAGEGLQRACTTLARRGDDVRALRAAVRSAARLTRALATAVDGIVDHVPRSVVRAETADDLVADLKALRNCLATGAAVADPALDDLRDLTLSDPEGEFARSYQEWAAASTSAGS</sequence>
<dbReference type="HOGENOM" id="CLU_1894701_0_0_11"/>
<reference evidence="1 2" key="1">
    <citation type="submission" date="2011-11" db="EMBL/GenBank/DDBJ databases">
        <title>The Noncontiguous Finished sequence of Saccharomonospora cyanea NA-134.</title>
        <authorList>
            <consortium name="US DOE Joint Genome Institute"/>
            <person name="Lucas S."/>
            <person name="Han J."/>
            <person name="Lapidus A."/>
            <person name="Cheng J.-F."/>
            <person name="Goodwin L."/>
            <person name="Pitluck S."/>
            <person name="Peters L."/>
            <person name="Ovchinnikova G."/>
            <person name="Lu M."/>
            <person name="Detter J.C."/>
            <person name="Han C."/>
            <person name="Tapia R."/>
            <person name="Land M."/>
            <person name="Hauser L."/>
            <person name="Kyrpides N."/>
            <person name="Ivanova N."/>
            <person name="Pagani I."/>
            <person name="Brambilla E.-M."/>
            <person name="Klenk H.-P."/>
            <person name="Woyke T."/>
        </authorList>
    </citation>
    <scope>NUCLEOTIDE SEQUENCE [LARGE SCALE GENOMIC DNA]</scope>
    <source>
        <strain evidence="1 2">NA-134</strain>
    </source>
</reference>
<dbReference type="EMBL" id="CM001440">
    <property type="protein sequence ID" value="EHR59885.1"/>
    <property type="molecule type" value="Genomic_DNA"/>
</dbReference>
<protein>
    <submittedName>
        <fullName evidence="1">Uncharacterized protein</fullName>
    </submittedName>
</protein>
<organism evidence="1 2">
    <name type="scientific">Saccharomonospora cyanea NA-134</name>
    <dbReference type="NCBI Taxonomy" id="882082"/>
    <lineage>
        <taxon>Bacteria</taxon>
        <taxon>Bacillati</taxon>
        <taxon>Actinomycetota</taxon>
        <taxon>Actinomycetes</taxon>
        <taxon>Pseudonocardiales</taxon>
        <taxon>Pseudonocardiaceae</taxon>
        <taxon>Saccharomonospora</taxon>
    </lineage>
</organism>
<evidence type="ECO:0000313" key="2">
    <source>
        <dbReference type="Proteomes" id="UP000002791"/>
    </source>
</evidence>
<keyword evidence="2" id="KW-1185">Reference proteome</keyword>
<dbReference type="STRING" id="882082.SaccyDRAFT_0972"/>
<dbReference type="AlphaFoldDB" id="H5XLL3"/>
<proteinExistence type="predicted"/>